<comment type="caution">
    <text evidence="1">The sequence shown here is derived from an EMBL/GenBank/DDBJ whole genome shotgun (WGS) entry which is preliminary data.</text>
</comment>
<dbReference type="EMBL" id="BAABME010008551">
    <property type="protein sequence ID" value="GAA0173327.1"/>
    <property type="molecule type" value="Genomic_DNA"/>
</dbReference>
<gene>
    <name evidence="1" type="ORF">LIER_26968</name>
</gene>
<proteinExistence type="predicted"/>
<name>A0AAV3REA9_LITER</name>
<sequence length="97" mass="10788">MRNPSSSFNDDDEGIQIGSHLSFGLVEAANSHCEVLTLGHKYSHIYLHCATNFLLPHWDTCSFQDETKTKHPSKRMVITGCEDICMIEPVSGLCSTC</sequence>
<protein>
    <submittedName>
        <fullName evidence="1">Uncharacterized protein</fullName>
    </submittedName>
</protein>
<evidence type="ECO:0000313" key="2">
    <source>
        <dbReference type="Proteomes" id="UP001454036"/>
    </source>
</evidence>
<keyword evidence="2" id="KW-1185">Reference proteome</keyword>
<organism evidence="1 2">
    <name type="scientific">Lithospermum erythrorhizon</name>
    <name type="common">Purple gromwell</name>
    <name type="synonym">Lithospermum officinale var. erythrorhizon</name>
    <dbReference type="NCBI Taxonomy" id="34254"/>
    <lineage>
        <taxon>Eukaryota</taxon>
        <taxon>Viridiplantae</taxon>
        <taxon>Streptophyta</taxon>
        <taxon>Embryophyta</taxon>
        <taxon>Tracheophyta</taxon>
        <taxon>Spermatophyta</taxon>
        <taxon>Magnoliopsida</taxon>
        <taxon>eudicotyledons</taxon>
        <taxon>Gunneridae</taxon>
        <taxon>Pentapetalae</taxon>
        <taxon>asterids</taxon>
        <taxon>lamiids</taxon>
        <taxon>Boraginales</taxon>
        <taxon>Boraginaceae</taxon>
        <taxon>Boraginoideae</taxon>
        <taxon>Lithospermeae</taxon>
        <taxon>Lithospermum</taxon>
    </lineage>
</organism>
<dbReference type="Proteomes" id="UP001454036">
    <property type="component" value="Unassembled WGS sequence"/>
</dbReference>
<reference evidence="1 2" key="1">
    <citation type="submission" date="2024-01" db="EMBL/GenBank/DDBJ databases">
        <title>The complete chloroplast genome sequence of Lithospermum erythrorhizon: insights into the phylogenetic relationship among Boraginaceae species and the maternal lineages of purple gromwells.</title>
        <authorList>
            <person name="Okada T."/>
            <person name="Watanabe K."/>
        </authorList>
    </citation>
    <scope>NUCLEOTIDE SEQUENCE [LARGE SCALE GENOMIC DNA]</scope>
</reference>
<accession>A0AAV3REA9</accession>
<dbReference type="AlphaFoldDB" id="A0AAV3REA9"/>
<evidence type="ECO:0000313" key="1">
    <source>
        <dbReference type="EMBL" id="GAA0173327.1"/>
    </source>
</evidence>